<gene>
    <name evidence="2" type="ORF">HBR001_LOCUS8527</name>
</gene>
<feature type="signal peptide" evidence="1">
    <location>
        <begin position="1"/>
        <end position="20"/>
    </location>
</feature>
<name>A0AAV0UXE1_HYABA</name>
<proteinExistence type="predicted"/>
<comment type="caution">
    <text evidence="2">The sequence shown here is derived from an EMBL/GenBank/DDBJ whole genome shotgun (WGS) entry which is preliminary data.</text>
</comment>
<dbReference type="AlphaFoldDB" id="A0AAV0UXE1"/>
<dbReference type="Proteomes" id="UP001162031">
    <property type="component" value="Unassembled WGS sequence"/>
</dbReference>
<keyword evidence="1" id="KW-0732">Signal</keyword>
<dbReference type="EMBL" id="CANTFL010001450">
    <property type="protein sequence ID" value="CAI5741527.1"/>
    <property type="molecule type" value="Genomic_DNA"/>
</dbReference>
<feature type="chain" id="PRO_5043684617" description="RxLR effector candidate protein" evidence="1">
    <location>
        <begin position="21"/>
        <end position="400"/>
    </location>
</feature>
<organism evidence="2 3">
    <name type="scientific">Hyaloperonospora brassicae</name>
    <name type="common">Brassica downy mildew</name>
    <name type="synonym">Peronospora brassicae</name>
    <dbReference type="NCBI Taxonomy" id="162125"/>
    <lineage>
        <taxon>Eukaryota</taxon>
        <taxon>Sar</taxon>
        <taxon>Stramenopiles</taxon>
        <taxon>Oomycota</taxon>
        <taxon>Peronosporomycetes</taxon>
        <taxon>Peronosporales</taxon>
        <taxon>Peronosporaceae</taxon>
        <taxon>Hyaloperonospora</taxon>
    </lineage>
</organism>
<evidence type="ECO:0008006" key="4">
    <source>
        <dbReference type="Google" id="ProtNLM"/>
    </source>
</evidence>
<evidence type="ECO:0000313" key="3">
    <source>
        <dbReference type="Proteomes" id="UP001162031"/>
    </source>
</evidence>
<evidence type="ECO:0000313" key="2">
    <source>
        <dbReference type="EMBL" id="CAI5741527.1"/>
    </source>
</evidence>
<protein>
    <recommendedName>
        <fullName evidence="4">RxLR effector candidate protein</fullName>
    </recommendedName>
</protein>
<keyword evidence="3" id="KW-1185">Reference proteome</keyword>
<sequence length="400" mass="45802">MTKSPLSMRVFSFALMASSAIQSRADGTIKAAGPESRSLYGSDVVHTTSTGQDSIASDKLLIINDTSAEEEKMMDLVWLGDSVARLINWTKDEYFFKDLIALEEMHPVGIDAIAEDSPEFEKLTRFLVKGNQRMVGDLLRTRSDNRWPVLLAVLTRFGHAGWRDAGRELMVPMMADWRSQGIRVDRLLQKFTDPYRIMFGFTDYERLYHDVVWSFCRFKYMEKGDAEYLKAMMELHEGKGGFIQGLHYILQKSNDKARAVELLDLMLGELIVSGVAPHKAFQQLALQQYKGELFDDALLPLLNKCVILHNKFSEDTTTLSKELRLLRGASEPKKTVEEHAETWLEAQGTKAKPQYVLRLVFREWQLHGAPFGGEPNKGWNKLRDEYKEFLATERAKTKYQ</sequence>
<accession>A0AAV0UXE1</accession>
<evidence type="ECO:0000256" key="1">
    <source>
        <dbReference type="SAM" id="SignalP"/>
    </source>
</evidence>
<reference evidence="2" key="1">
    <citation type="submission" date="2022-12" db="EMBL/GenBank/DDBJ databases">
        <authorList>
            <person name="Webb A."/>
        </authorList>
    </citation>
    <scope>NUCLEOTIDE SEQUENCE</scope>
    <source>
        <strain evidence="2">Hp1</strain>
    </source>
</reference>